<proteinExistence type="predicted"/>
<name>A0A1R3K1G9_COCAP</name>
<dbReference type="Gramene" id="OMP00926">
    <property type="protein sequence ID" value="OMP00926"/>
    <property type="gene ID" value="CCACVL1_03241"/>
</dbReference>
<dbReference type="GO" id="GO:0016614">
    <property type="term" value="F:oxidoreductase activity, acting on CH-OH group of donors"/>
    <property type="evidence" value="ECO:0007669"/>
    <property type="project" value="InterPro"/>
</dbReference>
<keyword evidence="6" id="KW-1185">Reference proteome</keyword>
<organism evidence="5 6">
    <name type="scientific">Corchorus capsularis</name>
    <name type="common">Jute</name>
    <dbReference type="NCBI Taxonomy" id="210143"/>
    <lineage>
        <taxon>Eukaryota</taxon>
        <taxon>Viridiplantae</taxon>
        <taxon>Streptophyta</taxon>
        <taxon>Embryophyta</taxon>
        <taxon>Tracheophyta</taxon>
        <taxon>Spermatophyta</taxon>
        <taxon>Magnoliopsida</taxon>
        <taxon>eudicotyledons</taxon>
        <taxon>Gunneridae</taxon>
        <taxon>Pentapetalae</taxon>
        <taxon>rosids</taxon>
        <taxon>malvids</taxon>
        <taxon>Malvales</taxon>
        <taxon>Malvaceae</taxon>
        <taxon>Grewioideae</taxon>
        <taxon>Apeibeae</taxon>
        <taxon>Corchorus</taxon>
    </lineage>
</organism>
<dbReference type="PANTHER" id="PTHR45968">
    <property type="entry name" value="OSJNBA0019K04.7 PROTEIN"/>
    <property type="match status" value="1"/>
</dbReference>
<dbReference type="InterPro" id="IPR051871">
    <property type="entry name" value="GMC_Oxidoreductase-Related"/>
</dbReference>
<dbReference type="STRING" id="210143.A0A1R3K1G9"/>
<gene>
    <name evidence="5" type="ORF">CCACVL1_03241</name>
</gene>
<dbReference type="EMBL" id="AWWV01006561">
    <property type="protein sequence ID" value="OMP00926.1"/>
    <property type="molecule type" value="Genomic_DNA"/>
</dbReference>
<comment type="caution">
    <text evidence="5">The sequence shown here is derived from an EMBL/GenBank/DDBJ whole genome shotgun (WGS) entry which is preliminary data.</text>
</comment>
<feature type="domain" description="Glucose-methanol-choline oxidoreductase C-terminal" evidence="4">
    <location>
        <begin position="36"/>
        <end position="114"/>
    </location>
</feature>
<reference evidence="5 6" key="1">
    <citation type="submission" date="2013-09" db="EMBL/GenBank/DDBJ databases">
        <title>Corchorus capsularis genome sequencing.</title>
        <authorList>
            <person name="Alam M."/>
            <person name="Haque M.S."/>
            <person name="Islam M.S."/>
            <person name="Emdad E.M."/>
            <person name="Islam M.M."/>
            <person name="Ahmed B."/>
            <person name="Halim A."/>
            <person name="Hossen Q.M.M."/>
            <person name="Hossain M.Z."/>
            <person name="Ahmed R."/>
            <person name="Khan M.M."/>
            <person name="Islam R."/>
            <person name="Rashid M.M."/>
            <person name="Khan S.A."/>
            <person name="Rahman M.S."/>
            <person name="Alam M."/>
        </authorList>
    </citation>
    <scope>NUCLEOTIDE SEQUENCE [LARGE SCALE GENOMIC DNA]</scope>
    <source>
        <strain evidence="6">cv. CVL-1</strain>
        <tissue evidence="5">Whole seedling</tissue>
    </source>
</reference>
<comment type="cofactor">
    <cofactor evidence="1">
        <name>FAD</name>
        <dbReference type="ChEBI" id="CHEBI:57692"/>
    </cofactor>
</comment>
<dbReference type="Gene3D" id="3.30.410.40">
    <property type="match status" value="1"/>
</dbReference>
<evidence type="ECO:0000256" key="2">
    <source>
        <dbReference type="ARBA" id="ARBA00022630"/>
    </source>
</evidence>
<evidence type="ECO:0000256" key="1">
    <source>
        <dbReference type="ARBA" id="ARBA00001974"/>
    </source>
</evidence>
<dbReference type="Pfam" id="PF05199">
    <property type="entry name" value="GMC_oxred_C"/>
    <property type="match status" value="1"/>
</dbReference>
<evidence type="ECO:0000259" key="4">
    <source>
        <dbReference type="Pfam" id="PF05199"/>
    </source>
</evidence>
<dbReference type="InterPro" id="IPR007867">
    <property type="entry name" value="GMC_OxRtase_C"/>
</dbReference>
<dbReference type="OrthoDB" id="1193370at2759"/>
<protein>
    <recommendedName>
        <fullName evidence="4">Glucose-methanol-choline oxidoreductase C-terminal domain-containing protein</fullName>
    </recommendedName>
</protein>
<dbReference type="SUPFAM" id="SSF54373">
    <property type="entry name" value="FAD-linked reductases, C-terminal domain"/>
    <property type="match status" value="1"/>
</dbReference>
<keyword evidence="2" id="KW-0285">Flavoprotein</keyword>
<keyword evidence="3" id="KW-0274">FAD</keyword>
<evidence type="ECO:0000313" key="6">
    <source>
        <dbReference type="Proteomes" id="UP000188268"/>
    </source>
</evidence>
<dbReference type="Proteomes" id="UP000188268">
    <property type="component" value="Unassembled WGS sequence"/>
</dbReference>
<accession>A0A1R3K1G9</accession>
<evidence type="ECO:0000256" key="3">
    <source>
        <dbReference type="ARBA" id="ARBA00022827"/>
    </source>
</evidence>
<evidence type="ECO:0000313" key="5">
    <source>
        <dbReference type="EMBL" id="OMP00926.1"/>
    </source>
</evidence>
<dbReference type="AlphaFoldDB" id="A0A1R3K1G9"/>
<dbReference type="PANTHER" id="PTHR45968:SF2">
    <property type="entry name" value="(R)-MANDELONITRILE LYASE-LIKE"/>
    <property type="match status" value="1"/>
</dbReference>
<sequence>MSSPFRTYPARSAFIRTPAPPLFLTAATIMEKIVWPLSSGSLRLASTDVRVNPIIWFNYFSNPMDVERCVNGTRRIGDIFRSQSMDYFKFNEMVWDKKFQVFPSFPKKRAQENNENSVDRRHKRMMKNRESAARSRAGKQVPVKADLPLLCCVLLSNGIRDSLKAERRMLESFIKSKVRKQLRH</sequence>